<feature type="domain" description="Heterokaryon incompatibility" evidence="1">
    <location>
        <begin position="77"/>
        <end position="200"/>
    </location>
</feature>
<dbReference type="OrthoDB" id="2157530at2759"/>
<reference evidence="2" key="1">
    <citation type="journal article" date="2021" name="Nat. Commun.">
        <title>Genetic determinants of endophytism in the Arabidopsis root mycobiome.</title>
        <authorList>
            <person name="Mesny F."/>
            <person name="Miyauchi S."/>
            <person name="Thiergart T."/>
            <person name="Pickel B."/>
            <person name="Atanasova L."/>
            <person name="Karlsson M."/>
            <person name="Huettel B."/>
            <person name="Barry K.W."/>
            <person name="Haridas S."/>
            <person name="Chen C."/>
            <person name="Bauer D."/>
            <person name="Andreopoulos W."/>
            <person name="Pangilinan J."/>
            <person name="LaButti K."/>
            <person name="Riley R."/>
            <person name="Lipzen A."/>
            <person name="Clum A."/>
            <person name="Drula E."/>
            <person name="Henrissat B."/>
            <person name="Kohler A."/>
            <person name="Grigoriev I.V."/>
            <person name="Martin F.M."/>
            <person name="Hacquard S."/>
        </authorList>
    </citation>
    <scope>NUCLEOTIDE SEQUENCE</scope>
    <source>
        <strain evidence="2">MPI-SDFR-AT-0068</strain>
    </source>
</reference>
<protein>
    <recommendedName>
        <fullName evidence="1">Heterokaryon incompatibility domain-containing protein</fullName>
    </recommendedName>
</protein>
<dbReference type="Pfam" id="PF06985">
    <property type="entry name" value="HET"/>
    <property type="match status" value="1"/>
</dbReference>
<accession>A0A8K0WE13</accession>
<dbReference type="AlphaFoldDB" id="A0A8K0WE13"/>
<proteinExistence type="predicted"/>
<dbReference type="PANTHER" id="PTHR24148:SF64">
    <property type="entry name" value="HETEROKARYON INCOMPATIBILITY DOMAIN-CONTAINING PROTEIN"/>
    <property type="match status" value="1"/>
</dbReference>
<keyword evidence="3" id="KW-1185">Reference proteome</keyword>
<dbReference type="InterPro" id="IPR010730">
    <property type="entry name" value="HET"/>
</dbReference>
<dbReference type="Proteomes" id="UP000813427">
    <property type="component" value="Unassembled WGS sequence"/>
</dbReference>
<gene>
    <name evidence="2" type="ORF">BKA59DRAFT_499947</name>
</gene>
<evidence type="ECO:0000313" key="2">
    <source>
        <dbReference type="EMBL" id="KAH7251103.1"/>
    </source>
</evidence>
<name>A0A8K0WE13_9HYPO</name>
<dbReference type="PANTHER" id="PTHR24148">
    <property type="entry name" value="ANKYRIN REPEAT DOMAIN-CONTAINING PROTEIN 39 HOMOLOG-RELATED"/>
    <property type="match status" value="1"/>
</dbReference>
<evidence type="ECO:0000259" key="1">
    <source>
        <dbReference type="Pfam" id="PF06985"/>
    </source>
</evidence>
<organism evidence="2 3">
    <name type="scientific">Fusarium tricinctum</name>
    <dbReference type="NCBI Taxonomy" id="61284"/>
    <lineage>
        <taxon>Eukaryota</taxon>
        <taxon>Fungi</taxon>
        <taxon>Dikarya</taxon>
        <taxon>Ascomycota</taxon>
        <taxon>Pezizomycotina</taxon>
        <taxon>Sordariomycetes</taxon>
        <taxon>Hypocreomycetidae</taxon>
        <taxon>Hypocreales</taxon>
        <taxon>Nectriaceae</taxon>
        <taxon>Fusarium</taxon>
        <taxon>Fusarium tricinctum species complex</taxon>
    </lineage>
</organism>
<comment type="caution">
    <text evidence="2">The sequence shown here is derived from an EMBL/GenBank/DDBJ whole genome shotgun (WGS) entry which is preliminary data.</text>
</comment>
<evidence type="ECO:0000313" key="3">
    <source>
        <dbReference type="Proteomes" id="UP000813427"/>
    </source>
</evidence>
<sequence>MHPDLVYASIPLDRPQKNIRLIEILETSPQLRCRLIKVSLLNNSVFCALSYVWGASRYHEDIAVDDVSFSVTKSIADALYINQVDNTEKGYQAPLMKDIYSSVQVTFCSLDAISSTSNIPSTIDIIREISSHIDRRHANTRAEAVAVADILDNLPIHRFLIKVGYESRKSKKHPREASQVNIINDFSRLQYYERAWIVQELVLSKEVMIYYLASSISLEAFMRVVNWASELLKESHAPSSLPERAFSQEQHMIAKSLNEFKTIRQIHNLRRMYHCEGPKVHEMRFLWVWGASFWATNPKDHVYALCSITNLDIEPRYDESVSFADAYIEFCVEQTKSPLYGPLHFLQYAGLSNGDPAKVGIPTWVPNFPDWAEAYGGQLNVCLSHPGRRAKLWKDCIGRVEDVSIRDRSLLTTSLPVDCISDISPILHPKQDMSNFLCYVYKMLNDAFVASETPYRKDSHPFLKLASAFYHARIPGTVWNAIELIRVARLFPYLHLSILALGKRNSYEETLETFRTTSAPYFRCSVRNISEKSFEGVDWPRNSFDDLNRFSSKGIRVARTIGNEFAVVPSETVAGVQIVLFTGCYDLPLIRKVEEHYISIGRVGFAEETVEKRINEHKAGHTEVEFKELH</sequence>
<dbReference type="InterPro" id="IPR052895">
    <property type="entry name" value="HetReg/Transcr_Mod"/>
</dbReference>
<dbReference type="EMBL" id="JAGPXF010000003">
    <property type="protein sequence ID" value="KAH7251103.1"/>
    <property type="molecule type" value="Genomic_DNA"/>
</dbReference>